<evidence type="ECO:0000256" key="1">
    <source>
        <dbReference type="SAM" id="MobiDB-lite"/>
    </source>
</evidence>
<keyword evidence="2" id="KW-0812">Transmembrane</keyword>
<protein>
    <recommendedName>
        <fullName evidence="5">Secreted protein</fullName>
    </recommendedName>
</protein>
<proteinExistence type="predicted"/>
<feature type="compositionally biased region" description="Acidic residues" evidence="1">
    <location>
        <begin position="59"/>
        <end position="73"/>
    </location>
</feature>
<evidence type="ECO:0008006" key="5">
    <source>
        <dbReference type="Google" id="ProtNLM"/>
    </source>
</evidence>
<dbReference type="EMBL" id="VBSB01000015">
    <property type="protein sequence ID" value="NTY62363.1"/>
    <property type="molecule type" value="Genomic_DNA"/>
</dbReference>
<keyword evidence="4" id="KW-1185">Reference proteome</keyword>
<evidence type="ECO:0000313" key="3">
    <source>
        <dbReference type="EMBL" id="NTY62363.1"/>
    </source>
</evidence>
<keyword evidence="2" id="KW-1133">Transmembrane helix</keyword>
<reference evidence="3 4" key="1">
    <citation type="submission" date="2019-05" db="EMBL/GenBank/DDBJ databases">
        <title>Mycolicibacterium sphagni ENV482 genome assembly.</title>
        <authorList>
            <person name="Chen W."/>
            <person name="Faulkner N.W."/>
            <person name="Hyman M.R."/>
        </authorList>
    </citation>
    <scope>NUCLEOTIDE SEQUENCE [LARGE SCALE GENOMIC DNA]</scope>
    <source>
        <strain evidence="3 4">ENV482</strain>
    </source>
</reference>
<gene>
    <name evidence="3" type="ORF">FEG63_22760</name>
</gene>
<evidence type="ECO:0000256" key="2">
    <source>
        <dbReference type="SAM" id="Phobius"/>
    </source>
</evidence>
<name>A0ABX2JXB2_9MYCO</name>
<dbReference type="Proteomes" id="UP000708347">
    <property type="component" value="Unassembled WGS sequence"/>
</dbReference>
<sequence length="73" mass="7949">MWATIGEIALVSWLVIASGVIVVTYIRRSRANGRSGHTGTGHLAAVKGRYAPTPLPEWATDDQDPDSESDDRR</sequence>
<keyword evidence="2" id="KW-0472">Membrane</keyword>
<feature type="transmembrane region" description="Helical" evidence="2">
    <location>
        <begin position="6"/>
        <end position="26"/>
    </location>
</feature>
<comment type="caution">
    <text evidence="3">The sequence shown here is derived from an EMBL/GenBank/DDBJ whole genome shotgun (WGS) entry which is preliminary data.</text>
</comment>
<evidence type="ECO:0000313" key="4">
    <source>
        <dbReference type="Proteomes" id="UP000708347"/>
    </source>
</evidence>
<organism evidence="3 4">
    <name type="scientific">Mycolicibacterium sphagni</name>
    <dbReference type="NCBI Taxonomy" id="1786"/>
    <lineage>
        <taxon>Bacteria</taxon>
        <taxon>Bacillati</taxon>
        <taxon>Actinomycetota</taxon>
        <taxon>Actinomycetes</taxon>
        <taxon>Mycobacteriales</taxon>
        <taxon>Mycobacteriaceae</taxon>
        <taxon>Mycolicibacterium</taxon>
    </lineage>
</organism>
<dbReference type="RefSeq" id="WP_108053112.1">
    <property type="nucleotide sequence ID" value="NZ_VBSB01000015.1"/>
</dbReference>
<feature type="region of interest" description="Disordered" evidence="1">
    <location>
        <begin position="52"/>
        <end position="73"/>
    </location>
</feature>
<accession>A0ABX2JXB2</accession>